<dbReference type="Pfam" id="PF03095">
    <property type="entry name" value="PTPA"/>
    <property type="match status" value="1"/>
</dbReference>
<evidence type="ECO:0000256" key="3">
    <source>
        <dbReference type="RuleBase" id="RU361210"/>
    </source>
</evidence>
<keyword evidence="3" id="KW-0697">Rotamase</keyword>
<comment type="similarity">
    <text evidence="1 3">Belongs to the PTPA-type PPIase family.</text>
</comment>
<dbReference type="InterPro" id="IPR004327">
    <property type="entry name" value="Phstyr_phstse_ac"/>
</dbReference>
<sequence>MLCSPTCRQRPLEGVCAYFDEAWGSCTRIDYGSGMELNLLCCLLVLSIWICLERLGVTTEGNHKALVIRCSRQHRGHADLAVDVVVGICEVARRVGAQRLSFLAALYGTAQLTGRKDVYIRPKAIHDADVEDEYLKHYIYFACIKIKVTRSSSDQDCIATAALTHARPHLSVLSKLLVMQYFLFGSILPYTASSSFWANMSHEISDLNRYQRESLLLVHSFAPSLLLITDNILDIYPEKCMWWSSPSPSALSRLTPRFCSRRTHDDGSDLLLAPLNRLWRPQDSLQRRDLKGQGFEPGLALGLVPGLVETVQGRCERVVEIVPVLVQLTVKERERAGLLEMKVEEWGVGRDGSGEH</sequence>
<dbReference type="EC" id="5.2.1.8" evidence="3"/>
<name>A0A8H5M0F6_9AGAR</name>
<dbReference type="PANTHER" id="PTHR10012">
    <property type="entry name" value="SERINE/THREONINE-PROTEIN PHOSPHATASE 2A REGULATORY SUBUNIT B"/>
    <property type="match status" value="1"/>
</dbReference>
<dbReference type="GO" id="GO:0008160">
    <property type="term" value="F:protein tyrosine phosphatase activator activity"/>
    <property type="evidence" value="ECO:0007669"/>
    <property type="project" value="TreeGrafter"/>
</dbReference>
<evidence type="ECO:0000256" key="2">
    <source>
        <dbReference type="ARBA" id="ARBA00025287"/>
    </source>
</evidence>
<proteinExistence type="inferred from homology"/>
<reference evidence="4 5" key="1">
    <citation type="journal article" date="2020" name="ISME J.">
        <title>Uncovering the hidden diversity of litter-decomposition mechanisms in mushroom-forming fungi.</title>
        <authorList>
            <person name="Floudas D."/>
            <person name="Bentzer J."/>
            <person name="Ahren D."/>
            <person name="Johansson T."/>
            <person name="Persson P."/>
            <person name="Tunlid A."/>
        </authorList>
    </citation>
    <scope>NUCLEOTIDE SEQUENCE [LARGE SCALE GENOMIC DNA]</scope>
    <source>
        <strain evidence="4 5">CBS 661.87</strain>
    </source>
</reference>
<dbReference type="EMBL" id="JAACJP010000027">
    <property type="protein sequence ID" value="KAF5376715.1"/>
    <property type="molecule type" value="Genomic_DNA"/>
</dbReference>
<dbReference type="GO" id="GO:0000159">
    <property type="term" value="C:protein phosphatase type 2A complex"/>
    <property type="evidence" value="ECO:0007669"/>
    <property type="project" value="TreeGrafter"/>
</dbReference>
<evidence type="ECO:0000313" key="5">
    <source>
        <dbReference type="Proteomes" id="UP000565441"/>
    </source>
</evidence>
<comment type="function">
    <text evidence="2">PPIases accelerate the folding of proteins. It catalyzes the cis-trans isomerization of proline imidic peptide bonds in oligopeptides. Acts as a regulatory subunit for PP2A-like phosphatases modulating their activity or substrate specificity, probably by inducing a conformational change in the catalytic subunit, a direct target of the PPIase. Can reactivate inactive phosphatase PP2A-phosphatase methylesterase complexes (PP2Ai) in presence of ATP and Mg(2+) by dissociating the inactive form from the complex.</text>
</comment>
<dbReference type="SUPFAM" id="SSF140984">
    <property type="entry name" value="PTPA-like"/>
    <property type="match status" value="1"/>
</dbReference>
<comment type="catalytic activity">
    <reaction evidence="3">
        <text>[protein]-peptidylproline (omega=180) = [protein]-peptidylproline (omega=0)</text>
        <dbReference type="Rhea" id="RHEA:16237"/>
        <dbReference type="Rhea" id="RHEA-COMP:10747"/>
        <dbReference type="Rhea" id="RHEA-COMP:10748"/>
        <dbReference type="ChEBI" id="CHEBI:83833"/>
        <dbReference type="ChEBI" id="CHEBI:83834"/>
        <dbReference type="EC" id="5.2.1.8"/>
    </reaction>
</comment>
<dbReference type="InterPro" id="IPR037218">
    <property type="entry name" value="PTPA_sf"/>
</dbReference>
<keyword evidence="5" id="KW-1185">Reference proteome</keyword>
<accession>A0A8H5M0F6</accession>
<dbReference type="GO" id="GO:0005737">
    <property type="term" value="C:cytoplasm"/>
    <property type="evidence" value="ECO:0007669"/>
    <property type="project" value="UniProtKB-SubCell"/>
</dbReference>
<dbReference type="OrthoDB" id="16120at2759"/>
<protein>
    <recommendedName>
        <fullName evidence="3">Serine/threonine-protein phosphatase 2A activator</fullName>
        <ecNumber evidence="3">5.2.1.8</ecNumber>
    </recommendedName>
    <alternativeName>
        <fullName evidence="3">Phosphotyrosyl phosphatase activator</fullName>
    </alternativeName>
</protein>
<keyword evidence="3" id="KW-0413">Isomerase</keyword>
<dbReference type="GO" id="GO:0005634">
    <property type="term" value="C:nucleus"/>
    <property type="evidence" value="ECO:0007669"/>
    <property type="project" value="TreeGrafter"/>
</dbReference>
<comment type="caution">
    <text evidence="4">The sequence shown here is derived from an EMBL/GenBank/DDBJ whole genome shotgun (WGS) entry which is preliminary data.</text>
</comment>
<dbReference type="Proteomes" id="UP000565441">
    <property type="component" value="Unassembled WGS sequence"/>
</dbReference>
<dbReference type="PANTHER" id="PTHR10012:SF5">
    <property type="entry name" value="SERINE_THREONINE-PROTEIN PHOSPHATASE 2A ACTIVATOR 2"/>
    <property type="match status" value="1"/>
</dbReference>
<evidence type="ECO:0000256" key="1">
    <source>
        <dbReference type="ARBA" id="ARBA00011019"/>
    </source>
</evidence>
<dbReference type="GO" id="GO:0007052">
    <property type="term" value="P:mitotic spindle organization"/>
    <property type="evidence" value="ECO:0007669"/>
    <property type="project" value="TreeGrafter"/>
</dbReference>
<organism evidence="4 5">
    <name type="scientific">Tricholomella constricta</name>
    <dbReference type="NCBI Taxonomy" id="117010"/>
    <lineage>
        <taxon>Eukaryota</taxon>
        <taxon>Fungi</taxon>
        <taxon>Dikarya</taxon>
        <taxon>Basidiomycota</taxon>
        <taxon>Agaricomycotina</taxon>
        <taxon>Agaricomycetes</taxon>
        <taxon>Agaricomycetidae</taxon>
        <taxon>Agaricales</taxon>
        <taxon>Tricholomatineae</taxon>
        <taxon>Lyophyllaceae</taxon>
        <taxon>Tricholomella</taxon>
    </lineage>
</organism>
<dbReference type="AlphaFoldDB" id="A0A8H5M0F6"/>
<gene>
    <name evidence="4" type="ORF">D9615_007792</name>
</gene>
<dbReference type="GO" id="GO:0003755">
    <property type="term" value="F:peptidyl-prolyl cis-trans isomerase activity"/>
    <property type="evidence" value="ECO:0007669"/>
    <property type="project" value="UniProtKB-KW"/>
</dbReference>
<evidence type="ECO:0000313" key="4">
    <source>
        <dbReference type="EMBL" id="KAF5376715.1"/>
    </source>
</evidence>
<comment type="subcellular location">
    <subcellularLocation>
        <location evidence="3">Cytoplasm</location>
    </subcellularLocation>
</comment>
<keyword evidence="3" id="KW-0963">Cytoplasm</keyword>